<comment type="caution">
    <text evidence="2">The sequence shown here is derived from an EMBL/GenBank/DDBJ whole genome shotgun (WGS) entry which is preliminary data.</text>
</comment>
<dbReference type="RefSeq" id="WP_184958420.1">
    <property type="nucleotide sequence ID" value="NZ_JACHIN010000001.1"/>
</dbReference>
<dbReference type="Proteomes" id="UP000568380">
    <property type="component" value="Unassembled WGS sequence"/>
</dbReference>
<keyword evidence="1" id="KW-1133">Transmembrane helix</keyword>
<evidence type="ECO:0000313" key="3">
    <source>
        <dbReference type="Proteomes" id="UP000568380"/>
    </source>
</evidence>
<organism evidence="2 3">
    <name type="scientific">Nonomuraea endophytica</name>
    <dbReference type="NCBI Taxonomy" id="714136"/>
    <lineage>
        <taxon>Bacteria</taxon>
        <taxon>Bacillati</taxon>
        <taxon>Actinomycetota</taxon>
        <taxon>Actinomycetes</taxon>
        <taxon>Streptosporangiales</taxon>
        <taxon>Streptosporangiaceae</taxon>
        <taxon>Nonomuraea</taxon>
    </lineage>
</organism>
<accession>A0A7W7ZWZ5</accession>
<feature type="transmembrane region" description="Helical" evidence="1">
    <location>
        <begin position="93"/>
        <end position="111"/>
    </location>
</feature>
<dbReference type="Pfam" id="PF10990">
    <property type="entry name" value="DUF2809"/>
    <property type="match status" value="1"/>
</dbReference>
<name>A0A7W7ZWZ5_9ACTN</name>
<keyword evidence="1" id="KW-0812">Transmembrane</keyword>
<dbReference type="InterPro" id="IPR021257">
    <property type="entry name" value="DUF2809"/>
</dbReference>
<dbReference type="AlphaFoldDB" id="A0A7W7ZWZ5"/>
<feature type="transmembrane region" description="Helical" evidence="1">
    <location>
        <begin position="55"/>
        <end position="73"/>
    </location>
</feature>
<sequence>MPRRPIALAAVLTVAAGLGVRALLSGPFAKYSGDALYTVLIYLVIVFIRPHVRPWTAALLACGLSWAIEFAQIAGIPTVLRPLLGSTFNPPDLFWYAAGATLAGAVHYVILRRQPSERRADA</sequence>
<evidence type="ECO:0000313" key="2">
    <source>
        <dbReference type="EMBL" id="MBB5075360.1"/>
    </source>
</evidence>
<dbReference type="EMBL" id="JACHIN010000001">
    <property type="protein sequence ID" value="MBB5075360.1"/>
    <property type="molecule type" value="Genomic_DNA"/>
</dbReference>
<reference evidence="2 3" key="1">
    <citation type="submission" date="2020-08" db="EMBL/GenBank/DDBJ databases">
        <title>Genomic Encyclopedia of Type Strains, Phase IV (KMG-IV): sequencing the most valuable type-strain genomes for metagenomic binning, comparative biology and taxonomic classification.</title>
        <authorList>
            <person name="Goeker M."/>
        </authorList>
    </citation>
    <scope>NUCLEOTIDE SEQUENCE [LARGE SCALE GENOMIC DNA]</scope>
    <source>
        <strain evidence="2 3">DSM 45385</strain>
    </source>
</reference>
<protein>
    <recommendedName>
        <fullName evidence="4">DUF2809 domain-containing protein</fullName>
    </recommendedName>
</protein>
<evidence type="ECO:0000256" key="1">
    <source>
        <dbReference type="SAM" id="Phobius"/>
    </source>
</evidence>
<gene>
    <name evidence="2" type="ORF">HNR40_000806</name>
</gene>
<keyword evidence="1" id="KW-0472">Membrane</keyword>
<evidence type="ECO:0008006" key="4">
    <source>
        <dbReference type="Google" id="ProtNLM"/>
    </source>
</evidence>
<feature type="transmembrane region" description="Helical" evidence="1">
    <location>
        <begin position="31"/>
        <end position="48"/>
    </location>
</feature>
<proteinExistence type="predicted"/>
<keyword evidence="3" id="KW-1185">Reference proteome</keyword>